<dbReference type="Gramene" id="KJB31732">
    <property type="protein sequence ID" value="KJB31732"/>
    <property type="gene ID" value="B456_005G205000"/>
</dbReference>
<dbReference type="AlphaFoldDB" id="A0A0D2NG20"/>
<evidence type="ECO:0000313" key="4">
    <source>
        <dbReference type="Proteomes" id="UP000593578"/>
    </source>
</evidence>
<reference evidence="1 3" key="1">
    <citation type="journal article" date="2012" name="Nature">
        <title>Repeated polyploidization of Gossypium genomes and the evolution of spinnable cotton fibres.</title>
        <authorList>
            <person name="Paterson A.H."/>
            <person name="Wendel J.F."/>
            <person name="Gundlach H."/>
            <person name="Guo H."/>
            <person name="Jenkins J."/>
            <person name="Jin D."/>
            <person name="Llewellyn D."/>
            <person name="Showmaker K.C."/>
            <person name="Shu S."/>
            <person name="Udall J."/>
            <person name="Yoo M.J."/>
            <person name="Byers R."/>
            <person name="Chen W."/>
            <person name="Doron-Faigenboim A."/>
            <person name="Duke M.V."/>
            <person name="Gong L."/>
            <person name="Grimwood J."/>
            <person name="Grover C."/>
            <person name="Grupp K."/>
            <person name="Hu G."/>
            <person name="Lee T.H."/>
            <person name="Li J."/>
            <person name="Lin L."/>
            <person name="Liu T."/>
            <person name="Marler B.S."/>
            <person name="Page J.T."/>
            <person name="Roberts A.W."/>
            <person name="Romanel E."/>
            <person name="Sanders W.S."/>
            <person name="Szadkowski E."/>
            <person name="Tan X."/>
            <person name="Tang H."/>
            <person name="Xu C."/>
            <person name="Wang J."/>
            <person name="Wang Z."/>
            <person name="Zhang D."/>
            <person name="Zhang L."/>
            <person name="Ashrafi H."/>
            <person name="Bedon F."/>
            <person name="Bowers J.E."/>
            <person name="Brubaker C.L."/>
            <person name="Chee P.W."/>
            <person name="Das S."/>
            <person name="Gingle A.R."/>
            <person name="Haigler C.H."/>
            <person name="Harker D."/>
            <person name="Hoffmann L.V."/>
            <person name="Hovav R."/>
            <person name="Jones D.C."/>
            <person name="Lemke C."/>
            <person name="Mansoor S."/>
            <person name="ur Rahman M."/>
            <person name="Rainville L.N."/>
            <person name="Rambani A."/>
            <person name="Reddy U.K."/>
            <person name="Rong J.K."/>
            <person name="Saranga Y."/>
            <person name="Scheffler B.E."/>
            <person name="Scheffler J.A."/>
            <person name="Stelly D.M."/>
            <person name="Triplett B.A."/>
            <person name="Van Deynze A."/>
            <person name="Vaslin M.F."/>
            <person name="Waghmare V.N."/>
            <person name="Walford S.A."/>
            <person name="Wright R.J."/>
            <person name="Zaki E.A."/>
            <person name="Zhang T."/>
            <person name="Dennis E.S."/>
            <person name="Mayer K.F."/>
            <person name="Peterson D.G."/>
            <person name="Rokhsar D.S."/>
            <person name="Wang X."/>
            <person name="Schmutz J."/>
        </authorList>
    </citation>
    <scope>NUCLEOTIDE SEQUENCE [LARGE SCALE GENOMIC DNA]</scope>
</reference>
<proteinExistence type="predicted"/>
<sequence length="85" mass="9277">MQAISIEFSPWTRPSDWTVGRPPPLAFTILAIQQATETSVDMMGTLYSPTHESAPIMVIPLARDTQVGPSSGFIERISVIVQPAH</sequence>
<evidence type="ECO:0000313" key="1">
    <source>
        <dbReference type="EMBL" id="KJB31732.1"/>
    </source>
</evidence>
<evidence type="ECO:0000313" key="3">
    <source>
        <dbReference type="Proteomes" id="UP000032304"/>
    </source>
</evidence>
<name>A0A0D2NG20_GOSRA</name>
<protein>
    <submittedName>
        <fullName evidence="1">Uncharacterized protein</fullName>
    </submittedName>
</protein>
<reference evidence="2" key="3">
    <citation type="submission" date="2020-04" db="EMBL/GenBank/DDBJ databases">
        <authorList>
            <person name="Grover C.E."/>
            <person name="Arick M.A. II"/>
            <person name="Thrash A."/>
            <person name="Conover J.L."/>
            <person name="Sanders W.S."/>
            <person name="Peterson D.G."/>
            <person name="Scheffler J.A."/>
            <person name="Scheffler B.E."/>
            <person name="Wendel J.F."/>
        </authorList>
    </citation>
    <scope>NUCLEOTIDE SEQUENCE</scope>
    <source>
        <strain evidence="2">8</strain>
        <tissue evidence="2">Leaf</tissue>
    </source>
</reference>
<organism evidence="1 3">
    <name type="scientific">Gossypium raimondii</name>
    <name type="common">Peruvian cotton</name>
    <name type="synonym">Gossypium klotzschianum subsp. raimondii</name>
    <dbReference type="NCBI Taxonomy" id="29730"/>
    <lineage>
        <taxon>Eukaryota</taxon>
        <taxon>Viridiplantae</taxon>
        <taxon>Streptophyta</taxon>
        <taxon>Embryophyta</taxon>
        <taxon>Tracheophyta</taxon>
        <taxon>Spermatophyta</taxon>
        <taxon>Magnoliopsida</taxon>
        <taxon>eudicotyledons</taxon>
        <taxon>Gunneridae</taxon>
        <taxon>Pentapetalae</taxon>
        <taxon>rosids</taxon>
        <taxon>malvids</taxon>
        <taxon>Malvales</taxon>
        <taxon>Malvaceae</taxon>
        <taxon>Malvoideae</taxon>
        <taxon>Gossypium</taxon>
    </lineage>
</organism>
<evidence type="ECO:0000313" key="2">
    <source>
        <dbReference type="EMBL" id="MBA0586430.1"/>
    </source>
</evidence>
<gene>
    <name evidence="1" type="ORF">B456_005G205000</name>
    <name evidence="2" type="ORF">Gorai_017172</name>
</gene>
<dbReference type="EMBL" id="CM001744">
    <property type="protein sequence ID" value="KJB31732.1"/>
    <property type="molecule type" value="Genomic_DNA"/>
</dbReference>
<reference evidence="2 4" key="2">
    <citation type="journal article" date="2019" name="Genome Biol. Evol.">
        <title>Insights into the evolution of the New World diploid cottons (Gossypium, subgenus Houzingenia) based on genome sequencing.</title>
        <authorList>
            <person name="Grover C.E."/>
            <person name="Arick M.A. 2nd"/>
            <person name="Thrash A."/>
            <person name="Conover J.L."/>
            <person name="Sanders W.S."/>
            <person name="Peterson D.G."/>
            <person name="Frelichowski J.E."/>
            <person name="Scheffler J.A."/>
            <person name="Scheffler B.E."/>
            <person name="Wendel J.F."/>
        </authorList>
    </citation>
    <scope>NUCLEOTIDE SEQUENCE [LARGE SCALE GENOMIC DNA]</scope>
    <source>
        <strain evidence="2">8</strain>
        <tissue evidence="2">Leaf</tissue>
    </source>
</reference>
<keyword evidence="3" id="KW-1185">Reference proteome</keyword>
<dbReference type="Proteomes" id="UP000593578">
    <property type="component" value="Unassembled WGS sequence"/>
</dbReference>
<dbReference type="Proteomes" id="UP000032304">
    <property type="component" value="Chromosome 5"/>
</dbReference>
<accession>A0A0D2NG20</accession>
<dbReference type="EMBL" id="JABEZZ010000005">
    <property type="protein sequence ID" value="MBA0586430.1"/>
    <property type="molecule type" value="Genomic_DNA"/>
</dbReference>